<evidence type="ECO:0000256" key="5">
    <source>
        <dbReference type="ARBA" id="ARBA00022737"/>
    </source>
</evidence>
<dbReference type="GO" id="GO:0048666">
    <property type="term" value="P:neuron development"/>
    <property type="evidence" value="ECO:0007669"/>
    <property type="project" value="UniProtKB-ARBA"/>
</dbReference>
<dbReference type="GO" id="GO:0035556">
    <property type="term" value="P:intracellular signal transduction"/>
    <property type="evidence" value="ECO:0007669"/>
    <property type="project" value="TreeGrafter"/>
</dbReference>
<reference evidence="15" key="1">
    <citation type="submission" date="2014-11" db="EMBL/GenBank/DDBJ databases">
        <authorList>
            <person name="Geib S."/>
        </authorList>
    </citation>
    <scope>NUCLEOTIDE SEQUENCE</scope>
</reference>
<keyword evidence="3" id="KW-0963">Cytoplasm</keyword>
<dbReference type="PROSITE" id="PS50001">
    <property type="entry name" value="SH2"/>
    <property type="match status" value="2"/>
</dbReference>
<feature type="non-terminal residue" evidence="15">
    <location>
        <position position="726"/>
    </location>
</feature>
<dbReference type="GO" id="GO:0009653">
    <property type="term" value="P:anatomical structure morphogenesis"/>
    <property type="evidence" value="ECO:0007669"/>
    <property type="project" value="UniProtKB-ARBA"/>
</dbReference>
<evidence type="ECO:0000256" key="10">
    <source>
        <dbReference type="PROSITE-ProRule" id="PRU00191"/>
    </source>
</evidence>
<evidence type="ECO:0000259" key="14">
    <source>
        <dbReference type="PROSITE" id="PS50056"/>
    </source>
</evidence>
<accession>A0A0A1WVB4</accession>
<dbReference type="InterPro" id="IPR000387">
    <property type="entry name" value="Tyr_Pase_dom"/>
</dbReference>
<evidence type="ECO:0000256" key="1">
    <source>
        <dbReference type="ARBA" id="ARBA00004496"/>
    </source>
</evidence>
<dbReference type="Gene3D" id="3.30.505.10">
    <property type="entry name" value="SH2 domain"/>
    <property type="match status" value="2"/>
</dbReference>
<dbReference type="FunFam" id="3.90.190.10:FF:000121">
    <property type="entry name" value="Corkscrew, isoform D"/>
    <property type="match status" value="1"/>
</dbReference>
<dbReference type="PANTHER" id="PTHR46257">
    <property type="entry name" value="TYROSINE-PROTEIN PHOSPHATASE CORKSCREW"/>
    <property type="match status" value="1"/>
</dbReference>
<dbReference type="InterPro" id="IPR052123">
    <property type="entry name" value="Non-rcpt_Tyr_Phosphatase"/>
</dbReference>
<gene>
    <name evidence="15" type="primary">csw_0</name>
    <name evidence="15" type="ORF">g.22757</name>
</gene>
<dbReference type="PROSITE" id="PS50055">
    <property type="entry name" value="TYR_PHOSPHATASE_PTP"/>
    <property type="match status" value="1"/>
</dbReference>
<dbReference type="GO" id="GO:0004726">
    <property type="term" value="F:non-membrane spanning protein tyrosine phosphatase activity"/>
    <property type="evidence" value="ECO:0007669"/>
    <property type="project" value="TreeGrafter"/>
</dbReference>
<dbReference type="FunFam" id="3.30.505.10:FF:000018">
    <property type="entry name" value="Tyrosine-protein phosphatase non-receptor type"/>
    <property type="match status" value="1"/>
</dbReference>
<organism evidence="15">
    <name type="scientific">Zeugodacus cucurbitae</name>
    <name type="common">Melon fruit fly</name>
    <name type="synonym">Bactrocera cucurbitae</name>
    <dbReference type="NCBI Taxonomy" id="28588"/>
    <lineage>
        <taxon>Eukaryota</taxon>
        <taxon>Metazoa</taxon>
        <taxon>Ecdysozoa</taxon>
        <taxon>Arthropoda</taxon>
        <taxon>Hexapoda</taxon>
        <taxon>Insecta</taxon>
        <taxon>Pterygota</taxon>
        <taxon>Neoptera</taxon>
        <taxon>Endopterygota</taxon>
        <taxon>Diptera</taxon>
        <taxon>Brachycera</taxon>
        <taxon>Muscomorpha</taxon>
        <taxon>Tephritoidea</taxon>
        <taxon>Tephritidae</taxon>
        <taxon>Zeugodacus</taxon>
        <taxon>Zeugodacus</taxon>
    </lineage>
</organism>
<dbReference type="CDD" id="cd09931">
    <property type="entry name" value="SH2_C-SH2_SHP_like"/>
    <property type="match status" value="1"/>
</dbReference>
<evidence type="ECO:0000259" key="13">
    <source>
        <dbReference type="PROSITE" id="PS50055"/>
    </source>
</evidence>
<evidence type="ECO:0000256" key="4">
    <source>
        <dbReference type="ARBA" id="ARBA00022553"/>
    </source>
</evidence>
<reference evidence="15" key="2">
    <citation type="journal article" date="2015" name="Gigascience">
        <title>Reconstructing a comprehensive transcriptome assembly of a white-pupal translocated strain of the pest fruit fly Bactrocera cucurbitae.</title>
        <authorList>
            <person name="Sim S.B."/>
            <person name="Calla B."/>
            <person name="Hall B."/>
            <person name="DeRego T."/>
            <person name="Geib S.M."/>
        </authorList>
    </citation>
    <scope>NUCLEOTIDE SEQUENCE</scope>
</reference>
<dbReference type="Gene3D" id="3.90.190.10">
    <property type="entry name" value="Protein tyrosine phosphatase superfamily"/>
    <property type="match status" value="1"/>
</dbReference>
<feature type="domain" description="Tyrosine-protein phosphatase" evidence="13">
    <location>
        <begin position="246"/>
        <end position="584"/>
    </location>
</feature>
<dbReference type="PROSITE" id="PS00383">
    <property type="entry name" value="TYR_PHOSPHATASE_1"/>
    <property type="match status" value="1"/>
</dbReference>
<feature type="domain" description="Tyrosine specific protein phosphatases" evidence="14">
    <location>
        <begin position="495"/>
        <end position="575"/>
    </location>
</feature>
<name>A0A0A1WVB4_ZEUCU</name>
<comment type="subcellular location">
    <subcellularLocation>
        <location evidence="1">Cytoplasm</location>
    </subcellularLocation>
</comment>
<dbReference type="InterPro" id="IPR000242">
    <property type="entry name" value="PTP_cat"/>
</dbReference>
<dbReference type="PANTHER" id="PTHR46257:SF3">
    <property type="entry name" value="TYROSINE-PROTEIN PHOSPHATASE CORKSCREW"/>
    <property type="match status" value="1"/>
</dbReference>
<dbReference type="InterPro" id="IPR029021">
    <property type="entry name" value="Prot-tyrosine_phosphatase-like"/>
</dbReference>
<dbReference type="EMBL" id="GBXI01011711">
    <property type="protein sequence ID" value="JAD02581.1"/>
    <property type="molecule type" value="Transcribed_RNA"/>
</dbReference>
<dbReference type="SUPFAM" id="SSF52799">
    <property type="entry name" value="(Phosphotyrosine protein) phosphatases II"/>
    <property type="match status" value="1"/>
</dbReference>
<protein>
    <recommendedName>
        <fullName evidence="2">protein-tyrosine-phosphatase</fullName>
        <ecNumber evidence="2">3.1.3.48</ecNumber>
    </recommendedName>
</protein>
<evidence type="ECO:0000313" key="15">
    <source>
        <dbReference type="EMBL" id="JAD02581.1"/>
    </source>
</evidence>
<feature type="domain" description="SH2" evidence="12">
    <location>
        <begin position="129"/>
        <end position="224"/>
    </location>
</feature>
<dbReference type="GO" id="GO:0005737">
    <property type="term" value="C:cytoplasm"/>
    <property type="evidence" value="ECO:0007669"/>
    <property type="project" value="UniProtKB-SubCell"/>
</dbReference>
<keyword evidence="5" id="KW-0677">Repeat</keyword>
<dbReference type="GO" id="GO:0001784">
    <property type="term" value="F:phosphotyrosine residue binding"/>
    <property type="evidence" value="ECO:0007669"/>
    <property type="project" value="TreeGrafter"/>
</dbReference>
<keyword evidence="7" id="KW-0904">Protein phosphatase</keyword>
<evidence type="ECO:0000256" key="6">
    <source>
        <dbReference type="ARBA" id="ARBA00022801"/>
    </source>
</evidence>
<dbReference type="PRINTS" id="PR00401">
    <property type="entry name" value="SH2DOMAIN"/>
</dbReference>
<dbReference type="SMART" id="SM00404">
    <property type="entry name" value="PTPc_motif"/>
    <property type="match status" value="1"/>
</dbReference>
<feature type="region of interest" description="Disordered" evidence="11">
    <location>
        <begin position="684"/>
        <end position="726"/>
    </location>
</feature>
<dbReference type="InterPro" id="IPR036860">
    <property type="entry name" value="SH2_dom_sf"/>
</dbReference>
<evidence type="ECO:0000256" key="8">
    <source>
        <dbReference type="ARBA" id="ARBA00022999"/>
    </source>
</evidence>
<dbReference type="Pfam" id="PF00102">
    <property type="entry name" value="Y_phosphatase"/>
    <property type="match status" value="2"/>
</dbReference>
<evidence type="ECO:0000256" key="2">
    <source>
        <dbReference type="ARBA" id="ARBA00013064"/>
    </source>
</evidence>
<feature type="domain" description="SH2" evidence="12">
    <location>
        <begin position="24"/>
        <end position="119"/>
    </location>
</feature>
<dbReference type="InterPro" id="IPR003595">
    <property type="entry name" value="Tyr_Pase_cat"/>
</dbReference>
<keyword evidence="4" id="KW-0597">Phosphoprotein</keyword>
<dbReference type="CDD" id="cd10340">
    <property type="entry name" value="SH2_N-SH2_SHP_like"/>
    <property type="match status" value="1"/>
</dbReference>
<sequence length="726" mass="81948">MENCDSYVHLQAEKRFELLRRKKWFHPTISGIEAENLLREKGFDGSFLARLSSSNPGAFTLSVRRGQEVTHIKIQNNGDFFDLYGGEKFATLPELVQYYMENGELKEKNGQVIELKQPLICAEPTTERWFHGNLSGKEAEKLILERGKNGSFLVRESQSKPGDFVLSVRTDDKVTHVMIRWRQDKKYDVGGGEPFDTLSELIEHYKRNPMVETYGTVVHLRQPFNTTRITAGGINERVNQLAKGGFWEEFEYLQQDNRNMFCRIEGYKPENRSKNRYRNILPYDHTRVKLLDVDKSVSGAEYINANYIRLPTDGDLNSMSSSSESLNATGMVASCPACSAAQTQMQCVNCHKLNKTCVQCAVKTSVLPLSNCITCNKKSDTINKHKVYIATQGCLQTTIVDFWNMIWQENTRVIVMTTKEIERNRSKCAKYWPDEGQCRQFGPAKIQCLTENKTNDYTLREFLFSWRDKPERRIYHYHFQVWPDHGVPTDPGCVLNFLQDVNSRQSQLTMTGENPGPICVHCSAGIGRTGTFIVIDMILDQIDRYGLGTEIDIQRTIQMLRSQRSGLVQTEAQYKFVYYAVQHYIQTLVQRKRAEEQSLQVGREYTNIKYTESSSDSQRSPLPSASSSVSLASKNQISVSMNSVNATSNAAESMNHYASTGVGTTSATKSPQMYGTITAAAAAPPPLASKSKQAPLPPMPASVLGGIALTTKASDSSMQQQQQHQQ</sequence>
<evidence type="ECO:0000259" key="12">
    <source>
        <dbReference type="PROSITE" id="PS50001"/>
    </source>
</evidence>
<dbReference type="InterPro" id="IPR000980">
    <property type="entry name" value="SH2"/>
</dbReference>
<comment type="catalytic activity">
    <reaction evidence="9">
        <text>O-phospho-L-tyrosyl-[protein] + H2O = L-tyrosyl-[protein] + phosphate</text>
        <dbReference type="Rhea" id="RHEA:10684"/>
        <dbReference type="Rhea" id="RHEA-COMP:10136"/>
        <dbReference type="Rhea" id="RHEA-COMP:20101"/>
        <dbReference type="ChEBI" id="CHEBI:15377"/>
        <dbReference type="ChEBI" id="CHEBI:43474"/>
        <dbReference type="ChEBI" id="CHEBI:46858"/>
        <dbReference type="ChEBI" id="CHEBI:61978"/>
        <dbReference type="EC" id="3.1.3.48"/>
    </reaction>
</comment>
<keyword evidence="8 10" id="KW-0727">SH2 domain</keyword>
<keyword evidence="6" id="KW-0378">Hydrolase</keyword>
<dbReference type="InterPro" id="IPR016130">
    <property type="entry name" value="Tyr_Pase_AS"/>
</dbReference>
<dbReference type="PROSITE" id="PS50056">
    <property type="entry name" value="TYR_PHOSPHATASE_2"/>
    <property type="match status" value="1"/>
</dbReference>
<dbReference type="Pfam" id="PF00017">
    <property type="entry name" value="SH2"/>
    <property type="match status" value="2"/>
</dbReference>
<dbReference type="SUPFAM" id="SSF55550">
    <property type="entry name" value="SH2 domain"/>
    <property type="match status" value="2"/>
</dbReference>
<dbReference type="CDD" id="cd14544">
    <property type="entry name" value="PTPc-N11_6"/>
    <property type="match status" value="1"/>
</dbReference>
<evidence type="ECO:0000256" key="11">
    <source>
        <dbReference type="SAM" id="MobiDB-lite"/>
    </source>
</evidence>
<evidence type="ECO:0000256" key="3">
    <source>
        <dbReference type="ARBA" id="ARBA00022490"/>
    </source>
</evidence>
<proteinExistence type="predicted"/>
<dbReference type="SMART" id="SM00252">
    <property type="entry name" value="SH2"/>
    <property type="match status" value="2"/>
</dbReference>
<dbReference type="AlphaFoldDB" id="A0A0A1WVB4"/>
<dbReference type="FunFam" id="3.30.505.10:FF:000012">
    <property type="entry name" value="Tyrosine-protein phosphatase non-receptor type"/>
    <property type="match status" value="1"/>
</dbReference>
<dbReference type="EC" id="3.1.3.48" evidence="2"/>
<dbReference type="GO" id="GO:0000278">
    <property type="term" value="P:mitotic cell cycle"/>
    <property type="evidence" value="ECO:0007669"/>
    <property type="project" value="TreeGrafter"/>
</dbReference>
<dbReference type="PRINTS" id="PR00700">
    <property type="entry name" value="PRTYPHPHTASE"/>
</dbReference>
<evidence type="ECO:0000256" key="9">
    <source>
        <dbReference type="ARBA" id="ARBA00051722"/>
    </source>
</evidence>
<dbReference type="SMART" id="SM00194">
    <property type="entry name" value="PTPc"/>
    <property type="match status" value="1"/>
</dbReference>
<evidence type="ECO:0000256" key="7">
    <source>
        <dbReference type="ARBA" id="ARBA00022912"/>
    </source>
</evidence>